<organism evidence="1 2">
    <name type="scientific">Candidatus Anaerotruncus excrementipullorum</name>
    <dbReference type="NCBI Taxonomy" id="2838465"/>
    <lineage>
        <taxon>Bacteria</taxon>
        <taxon>Bacillati</taxon>
        <taxon>Bacillota</taxon>
        <taxon>Clostridia</taxon>
        <taxon>Eubacteriales</taxon>
        <taxon>Oscillospiraceae</taxon>
        <taxon>Anaerotruncus</taxon>
    </lineage>
</organism>
<comment type="caution">
    <text evidence="1">The sequence shown here is derived from an EMBL/GenBank/DDBJ whole genome shotgun (WGS) entry which is preliminary data.</text>
</comment>
<dbReference type="AlphaFoldDB" id="A0A9D1WSD3"/>
<accession>A0A9D1WSD3</accession>
<proteinExistence type="predicted"/>
<evidence type="ECO:0000313" key="1">
    <source>
        <dbReference type="EMBL" id="HIX66369.1"/>
    </source>
</evidence>
<gene>
    <name evidence="1" type="ORF">H9736_08990</name>
</gene>
<reference evidence="1" key="1">
    <citation type="journal article" date="2021" name="PeerJ">
        <title>Extensive microbial diversity within the chicken gut microbiome revealed by metagenomics and culture.</title>
        <authorList>
            <person name="Gilroy R."/>
            <person name="Ravi A."/>
            <person name="Getino M."/>
            <person name="Pursley I."/>
            <person name="Horton D.L."/>
            <person name="Alikhan N.F."/>
            <person name="Baker D."/>
            <person name="Gharbi K."/>
            <person name="Hall N."/>
            <person name="Watson M."/>
            <person name="Adriaenssens E.M."/>
            <person name="Foster-Nyarko E."/>
            <person name="Jarju S."/>
            <person name="Secka A."/>
            <person name="Antonio M."/>
            <person name="Oren A."/>
            <person name="Chaudhuri R.R."/>
            <person name="La Ragione R."/>
            <person name="Hildebrand F."/>
            <person name="Pallen M.J."/>
        </authorList>
    </citation>
    <scope>NUCLEOTIDE SEQUENCE</scope>
    <source>
        <strain evidence="1">CHK188-5543</strain>
    </source>
</reference>
<sequence length="372" mass="42060">MEQLHRQLVLNKAEDWQPSYRWGIDPCGDGLTLAGRAQRGVVCLRRVDSGEKGFCWGRLSLDCHMDRDSLVRLYAYAADSPAYGDFPTLEQYLASLSPGTPEAEAALASVFKPVGENRECILDRSGRYLWLMLEFIAAGAPPTLQAVRLQMSGDHMVDYLPAIYQEGGDFTKRFLSIFDSAFMDLEQEIYHLPARFDYESASGQMLEYLAQWMCVDPQEGPPQTLASRIRTAQRDYEDLYTVRGVKRSVQRLVGQEPIIVESADVDPNRPGCANSALYRRLYGEDPYRFFILLPEDVFKSRAQMEQFLARMQGLIPAGTQFELVLLKRCIQLDGHTYLGINSMVSGYVPVVIDENTTIRYDTMIGGNEVEGR</sequence>
<protein>
    <recommendedName>
        <fullName evidence="3">Phage tail protein</fullName>
    </recommendedName>
</protein>
<evidence type="ECO:0008006" key="3">
    <source>
        <dbReference type="Google" id="ProtNLM"/>
    </source>
</evidence>
<name>A0A9D1WSD3_9FIRM</name>
<dbReference type="NCBIfam" id="TIGR02242">
    <property type="entry name" value="tail_TIGR02242"/>
    <property type="match status" value="1"/>
</dbReference>
<evidence type="ECO:0000313" key="2">
    <source>
        <dbReference type="Proteomes" id="UP000886800"/>
    </source>
</evidence>
<dbReference type="Proteomes" id="UP000886800">
    <property type="component" value="Unassembled WGS sequence"/>
</dbReference>
<reference evidence="1" key="2">
    <citation type="submission" date="2021-04" db="EMBL/GenBank/DDBJ databases">
        <authorList>
            <person name="Gilroy R."/>
        </authorList>
    </citation>
    <scope>NUCLEOTIDE SEQUENCE</scope>
    <source>
        <strain evidence="1">CHK188-5543</strain>
    </source>
</reference>
<dbReference type="EMBL" id="DXES01000189">
    <property type="protein sequence ID" value="HIX66369.1"/>
    <property type="molecule type" value="Genomic_DNA"/>
</dbReference>
<dbReference type="InterPro" id="IPR011748">
    <property type="entry name" value="Unchr_phage_tail-like"/>
</dbReference>